<keyword evidence="10" id="KW-1185">Reference proteome</keyword>
<dbReference type="GO" id="GO:0007165">
    <property type="term" value="P:signal transduction"/>
    <property type="evidence" value="ECO:0007669"/>
    <property type="project" value="UniProtKB-KW"/>
</dbReference>
<comment type="caution">
    <text evidence="9">The sequence shown here is derived from an EMBL/GenBank/DDBJ whole genome shotgun (WGS) entry which is preliminary data.</text>
</comment>
<proteinExistence type="inferred from homology"/>
<feature type="region of interest" description="Disordered" evidence="5">
    <location>
        <begin position="268"/>
        <end position="287"/>
    </location>
</feature>
<dbReference type="eggNOG" id="COG0840">
    <property type="taxonomic scope" value="Bacteria"/>
</dbReference>
<accession>K0PCH4</accession>
<dbReference type="HOGENOM" id="CLU_000445_107_20_5"/>
<feature type="compositionally biased region" description="Basic and acidic residues" evidence="5">
    <location>
        <begin position="664"/>
        <end position="673"/>
    </location>
</feature>
<keyword evidence="2" id="KW-0145">Chemotaxis</keyword>
<feature type="compositionally biased region" description="Pro residues" evidence="5">
    <location>
        <begin position="612"/>
        <end position="621"/>
    </location>
</feature>
<evidence type="ECO:0000256" key="6">
    <source>
        <dbReference type="SAM" id="Phobius"/>
    </source>
</evidence>
<dbReference type="STRING" id="1211777.BN77_1416"/>
<keyword evidence="6" id="KW-1133">Transmembrane helix</keyword>
<feature type="transmembrane region" description="Helical" evidence="6">
    <location>
        <begin position="12"/>
        <end position="31"/>
    </location>
</feature>
<dbReference type="Gene3D" id="1.10.287.950">
    <property type="entry name" value="Methyl-accepting chemotaxis protein"/>
    <property type="match status" value="1"/>
</dbReference>
<sequence length="673" mass="70334">MLKNLTIRTKIISVVALLGAIALSGLVYVIGEFRGADATYSAFIDHEALAAMLASRASASANAGVLQTTLIASLKPETPAFDTAVATPNKLPQARERLEKAAALVPSRKQAIDDILVDIGEMEVLSRKIVDLVKAKDSAGAQLAASTLNAKLDTVTPKMIANNDALMALLNDGGDALSATVNERITLCFALIGLAVVGALGLSVWVAQAGIAAPMASLRDRMAQLAQGDTQSAVDGLDRRDEVGQMAGAVAVFRDNAIERIRLEGEAEKSRTLGDSERREREAQRATEAADLSRAVGALGDGLRRLAAGDLASRIDTAFVGDLDVLRQDFNNSIQRLNDTMQTVGANARTISAGASEIRSSADELSKRTEQQAASIEETAAALEEITTTVKGAARRAEEARGLVARTRAGAEKSGQVVRKAVNAMQQIEQSSAEIGNIIGVIDDIAFQTNLLALNAGVEAARAGEAGKGFAVVAQEVRELAQRSANAAREIKSLIMTSRDHVQTGVSLVAETGRALDAIVHEVQEINEHVDAIVEAAREQSTGLHEINTAVNTMDQGTQKNAAMVEESTAASHKLATEAATLNNLLDQFKLSSAAGVSATVAAAPLQSAPIHSPPRSPTPPIAGRKAPVRIATPGVTRASNSPARALGQKLASAFGAGSAPSVTRDDADWTEF</sequence>
<dbReference type="RefSeq" id="WP_007529828.1">
    <property type="nucleotide sequence ID" value="NZ_HF536772.1"/>
</dbReference>
<dbReference type="PANTHER" id="PTHR43531:SF11">
    <property type="entry name" value="METHYL-ACCEPTING CHEMOTAXIS PROTEIN 3"/>
    <property type="match status" value="1"/>
</dbReference>
<evidence type="ECO:0000256" key="3">
    <source>
        <dbReference type="ARBA" id="ARBA00029447"/>
    </source>
</evidence>
<dbReference type="FunFam" id="1.10.287.950:FF:000001">
    <property type="entry name" value="Methyl-accepting chemotaxis sensory transducer"/>
    <property type="match status" value="1"/>
</dbReference>
<evidence type="ECO:0000256" key="1">
    <source>
        <dbReference type="ARBA" id="ARBA00004370"/>
    </source>
</evidence>
<evidence type="ECO:0000313" key="9">
    <source>
        <dbReference type="EMBL" id="CCM74296.1"/>
    </source>
</evidence>
<dbReference type="CDD" id="cd11386">
    <property type="entry name" value="MCP_signal"/>
    <property type="match status" value="1"/>
</dbReference>
<feature type="domain" description="HAMP" evidence="8">
    <location>
        <begin position="290"/>
        <end position="342"/>
    </location>
</feature>
<dbReference type="GO" id="GO:0016020">
    <property type="term" value="C:membrane"/>
    <property type="evidence" value="ECO:0007669"/>
    <property type="project" value="UniProtKB-SubCell"/>
</dbReference>
<dbReference type="GO" id="GO:0006935">
    <property type="term" value="P:chemotaxis"/>
    <property type="evidence" value="ECO:0007669"/>
    <property type="project" value="UniProtKB-KW"/>
</dbReference>
<keyword evidence="6" id="KW-0472">Membrane</keyword>
<evidence type="ECO:0000256" key="4">
    <source>
        <dbReference type="PROSITE-ProRule" id="PRU00284"/>
    </source>
</evidence>
<feature type="compositionally biased region" description="Basic and acidic residues" evidence="5">
    <location>
        <begin position="268"/>
        <end position="285"/>
    </location>
</feature>
<evidence type="ECO:0000256" key="5">
    <source>
        <dbReference type="SAM" id="MobiDB-lite"/>
    </source>
</evidence>
<dbReference type="SUPFAM" id="SSF158472">
    <property type="entry name" value="HAMP domain-like"/>
    <property type="match status" value="1"/>
</dbReference>
<evidence type="ECO:0000256" key="2">
    <source>
        <dbReference type="ARBA" id="ARBA00022500"/>
    </source>
</evidence>
<dbReference type="Gene3D" id="6.10.340.10">
    <property type="match status" value="1"/>
</dbReference>
<dbReference type="InterPro" id="IPR003660">
    <property type="entry name" value="HAMP_dom"/>
</dbReference>
<dbReference type="Proteomes" id="UP000009319">
    <property type="component" value="Unassembled WGS sequence"/>
</dbReference>
<dbReference type="Pfam" id="PF00015">
    <property type="entry name" value="MCPsignal"/>
    <property type="match status" value="1"/>
</dbReference>
<organism evidence="9 10">
    <name type="scientific">Rhizobium mesoamericanum STM3625</name>
    <dbReference type="NCBI Taxonomy" id="1211777"/>
    <lineage>
        <taxon>Bacteria</taxon>
        <taxon>Pseudomonadati</taxon>
        <taxon>Pseudomonadota</taxon>
        <taxon>Alphaproteobacteria</taxon>
        <taxon>Hyphomicrobiales</taxon>
        <taxon>Rhizobiaceae</taxon>
        <taxon>Rhizobium/Agrobacterium group</taxon>
        <taxon>Rhizobium</taxon>
    </lineage>
</organism>
<dbReference type="InterPro" id="IPR051310">
    <property type="entry name" value="MCP_chemotaxis"/>
</dbReference>
<dbReference type="EMBL" id="CANI01000003">
    <property type="protein sequence ID" value="CCM74296.1"/>
    <property type="molecule type" value="Genomic_DNA"/>
</dbReference>
<dbReference type="Pfam" id="PF00672">
    <property type="entry name" value="HAMP"/>
    <property type="match status" value="2"/>
</dbReference>
<evidence type="ECO:0000259" key="8">
    <source>
        <dbReference type="PROSITE" id="PS50885"/>
    </source>
</evidence>
<gene>
    <name evidence="9" type="primary">mcpE</name>
    <name evidence="9" type="ORF">BN77_1416</name>
</gene>
<keyword evidence="6" id="KW-0812">Transmembrane</keyword>
<name>K0PCH4_9HYPH</name>
<evidence type="ECO:0000313" key="10">
    <source>
        <dbReference type="Proteomes" id="UP000009319"/>
    </source>
</evidence>
<comment type="similarity">
    <text evidence="3">Belongs to the methyl-accepting chemotaxis (MCP) protein family.</text>
</comment>
<feature type="region of interest" description="Disordered" evidence="5">
    <location>
        <begin position="608"/>
        <end position="673"/>
    </location>
</feature>
<reference evidence="9 10" key="1">
    <citation type="journal article" date="2013" name="Genome Announc.">
        <title>Draft Genome Sequence of Rhizobium mesoamericanum STM3625, a Nitrogen-Fixing Symbiont of Mimosa pudica Isolated in French Guiana (South America).</title>
        <authorList>
            <person name="Moulin L."/>
            <person name="Mornico D."/>
            <person name="Melkonian R."/>
            <person name="Klonowska A."/>
        </authorList>
    </citation>
    <scope>NUCLEOTIDE SEQUENCE [LARGE SCALE GENOMIC DNA]</scope>
    <source>
        <strain evidence="9 10">STM3625</strain>
    </source>
</reference>
<keyword evidence="4" id="KW-0807">Transducer</keyword>
<feature type="domain" description="Methyl-accepting transducer" evidence="7">
    <location>
        <begin position="347"/>
        <end position="576"/>
    </location>
</feature>
<dbReference type="PROSITE" id="PS50111">
    <property type="entry name" value="CHEMOTAXIS_TRANSDUC_2"/>
    <property type="match status" value="1"/>
</dbReference>
<feature type="transmembrane region" description="Helical" evidence="6">
    <location>
        <begin position="189"/>
        <end position="213"/>
    </location>
</feature>
<feature type="domain" description="HAMP" evidence="8">
    <location>
        <begin position="209"/>
        <end position="262"/>
    </location>
</feature>
<dbReference type="SMART" id="SM00304">
    <property type="entry name" value="HAMP"/>
    <property type="match status" value="2"/>
</dbReference>
<dbReference type="SUPFAM" id="SSF58104">
    <property type="entry name" value="Methyl-accepting chemotaxis protein (MCP) signaling domain"/>
    <property type="match status" value="1"/>
</dbReference>
<dbReference type="PROSITE" id="PS50885">
    <property type="entry name" value="HAMP"/>
    <property type="match status" value="2"/>
</dbReference>
<dbReference type="PANTHER" id="PTHR43531">
    <property type="entry name" value="PROTEIN ICFG"/>
    <property type="match status" value="1"/>
</dbReference>
<dbReference type="SMART" id="SM00283">
    <property type="entry name" value="MA"/>
    <property type="match status" value="1"/>
</dbReference>
<dbReference type="InterPro" id="IPR004089">
    <property type="entry name" value="MCPsignal_dom"/>
</dbReference>
<evidence type="ECO:0000259" key="7">
    <source>
        <dbReference type="PROSITE" id="PS50111"/>
    </source>
</evidence>
<dbReference type="AlphaFoldDB" id="K0PCH4"/>
<protein>
    <submittedName>
        <fullName evidence="9">Putative MCP type chemoreceptor</fullName>
    </submittedName>
</protein>
<comment type="subcellular location">
    <subcellularLocation>
        <location evidence="1">Membrane</location>
    </subcellularLocation>
</comment>
<keyword evidence="9" id="KW-0675">Receptor</keyword>